<evidence type="ECO:0000256" key="1">
    <source>
        <dbReference type="SAM" id="MobiDB-lite"/>
    </source>
</evidence>
<accession>A0A4T3F377</accession>
<feature type="region of interest" description="Disordered" evidence="1">
    <location>
        <begin position="41"/>
        <end position="72"/>
    </location>
</feature>
<feature type="compositionally biased region" description="Polar residues" evidence="1">
    <location>
        <begin position="49"/>
        <end position="58"/>
    </location>
</feature>
<organism evidence="2 3">
    <name type="scientific">Alteraurantiacibacter aquimixticola</name>
    <dbReference type="NCBI Taxonomy" id="2489173"/>
    <lineage>
        <taxon>Bacteria</taxon>
        <taxon>Pseudomonadati</taxon>
        <taxon>Pseudomonadota</taxon>
        <taxon>Alphaproteobacteria</taxon>
        <taxon>Sphingomonadales</taxon>
        <taxon>Erythrobacteraceae</taxon>
        <taxon>Alteraurantiacibacter</taxon>
    </lineage>
</organism>
<reference evidence="2 3" key="1">
    <citation type="submission" date="2019-04" db="EMBL/GenBank/DDBJ databases">
        <title>Altererythrobacter aquimixticola sp. nov., isolated from sediment of junction between the ocean and a freshwater spring.</title>
        <authorList>
            <person name="Yoon J.-H."/>
        </authorList>
    </citation>
    <scope>NUCLEOTIDE SEQUENCE [LARGE SCALE GENOMIC DNA]</scope>
    <source>
        <strain evidence="2 3">SSKS-13</strain>
    </source>
</reference>
<comment type="caution">
    <text evidence="2">The sequence shown here is derived from an EMBL/GenBank/DDBJ whole genome shotgun (WGS) entry which is preliminary data.</text>
</comment>
<dbReference type="InterPro" id="IPR041374">
    <property type="entry name" value="BaeRF_family12"/>
</dbReference>
<name>A0A4T3F377_9SPHN</name>
<sequence length="149" mass="15858">MRIKNGTLILVADGAKMLVYRNDGGVDDLDLKVLEHGEAEKLATHEQGSDTPGRTQASAGERRSSYEETDWQQQAEDEFARAAAGALEKCAAGSSGSDVVIAAAPRTLGTLRKYYGNQTKARLIGEIDKDLAHCVKQDVAAVVSSHGEG</sequence>
<keyword evidence="3" id="KW-1185">Reference proteome</keyword>
<protein>
    <submittedName>
        <fullName evidence="2">Host attachment protein</fullName>
    </submittedName>
</protein>
<dbReference type="AlphaFoldDB" id="A0A4T3F377"/>
<evidence type="ECO:0000313" key="2">
    <source>
        <dbReference type="EMBL" id="TIX50590.1"/>
    </source>
</evidence>
<dbReference type="Proteomes" id="UP000309389">
    <property type="component" value="Unassembled WGS sequence"/>
</dbReference>
<gene>
    <name evidence="2" type="ORF">E5222_10025</name>
</gene>
<proteinExistence type="predicted"/>
<dbReference type="Pfam" id="PF18856">
    <property type="entry name" value="baeRF_family12"/>
    <property type="match status" value="1"/>
</dbReference>
<dbReference type="RefSeq" id="WP_136693610.1">
    <property type="nucleotide sequence ID" value="NZ_SSHH01000002.1"/>
</dbReference>
<dbReference type="EMBL" id="SSHH01000002">
    <property type="protein sequence ID" value="TIX50590.1"/>
    <property type="molecule type" value="Genomic_DNA"/>
</dbReference>
<dbReference type="OrthoDB" id="9812459at2"/>
<evidence type="ECO:0000313" key="3">
    <source>
        <dbReference type="Proteomes" id="UP000309389"/>
    </source>
</evidence>